<protein>
    <recommendedName>
        <fullName evidence="9">Polysaccharide biosynthesis protein</fullName>
    </recommendedName>
</protein>
<feature type="transmembrane region" description="Helical" evidence="6">
    <location>
        <begin position="359"/>
        <end position="376"/>
    </location>
</feature>
<feature type="transmembrane region" description="Helical" evidence="6">
    <location>
        <begin position="382"/>
        <end position="400"/>
    </location>
</feature>
<dbReference type="Pfam" id="PF01943">
    <property type="entry name" value="Polysacc_synt"/>
    <property type="match status" value="1"/>
</dbReference>
<evidence type="ECO:0000256" key="6">
    <source>
        <dbReference type="SAM" id="Phobius"/>
    </source>
</evidence>
<feature type="transmembrane region" description="Helical" evidence="6">
    <location>
        <begin position="84"/>
        <end position="109"/>
    </location>
</feature>
<accession>A0A1Q6FAS2</accession>
<dbReference type="RefSeq" id="WP_195272713.1">
    <property type="nucleotide sequence ID" value="NZ_BAAFLA010000011.1"/>
</dbReference>
<evidence type="ECO:0000256" key="1">
    <source>
        <dbReference type="ARBA" id="ARBA00004651"/>
    </source>
</evidence>
<reference evidence="7 8" key="1">
    <citation type="journal article" date="2016" name="Nat. Biotechnol.">
        <title>Measurement of bacterial replication rates in microbial communities.</title>
        <authorList>
            <person name="Brown C.T."/>
            <person name="Olm M.R."/>
            <person name="Thomas B.C."/>
            <person name="Banfield J.F."/>
        </authorList>
    </citation>
    <scope>NUCLEOTIDE SEQUENCE [LARGE SCALE GENOMIC DNA]</scope>
    <source>
        <strain evidence="7">CAG:67_53_122</strain>
    </source>
</reference>
<organism evidence="7 8">
    <name type="scientific">Alistipes putredinis</name>
    <dbReference type="NCBI Taxonomy" id="28117"/>
    <lineage>
        <taxon>Bacteria</taxon>
        <taxon>Pseudomonadati</taxon>
        <taxon>Bacteroidota</taxon>
        <taxon>Bacteroidia</taxon>
        <taxon>Bacteroidales</taxon>
        <taxon>Rikenellaceae</taxon>
        <taxon>Alistipes</taxon>
    </lineage>
</organism>
<dbReference type="InterPro" id="IPR002797">
    <property type="entry name" value="Polysacc_synth"/>
</dbReference>
<dbReference type="PANTHER" id="PTHR30250">
    <property type="entry name" value="PST FAMILY PREDICTED COLANIC ACID TRANSPORTER"/>
    <property type="match status" value="1"/>
</dbReference>
<keyword evidence="2" id="KW-1003">Cell membrane</keyword>
<feature type="transmembrane region" description="Helical" evidence="6">
    <location>
        <begin position="179"/>
        <end position="200"/>
    </location>
</feature>
<evidence type="ECO:0000313" key="8">
    <source>
        <dbReference type="Proteomes" id="UP000187417"/>
    </source>
</evidence>
<dbReference type="STRING" id="28117.BHV66_03195"/>
<comment type="caution">
    <text evidence="7">The sequence shown here is derived from an EMBL/GenBank/DDBJ whole genome shotgun (WGS) entry which is preliminary data.</text>
</comment>
<dbReference type="GO" id="GO:0005886">
    <property type="term" value="C:plasma membrane"/>
    <property type="evidence" value="ECO:0007669"/>
    <property type="project" value="UniProtKB-SubCell"/>
</dbReference>
<feature type="transmembrane region" description="Helical" evidence="6">
    <location>
        <begin position="318"/>
        <end position="338"/>
    </location>
</feature>
<evidence type="ECO:0008006" key="9">
    <source>
        <dbReference type="Google" id="ProtNLM"/>
    </source>
</evidence>
<evidence type="ECO:0000256" key="4">
    <source>
        <dbReference type="ARBA" id="ARBA00022989"/>
    </source>
</evidence>
<dbReference type="Proteomes" id="UP000187417">
    <property type="component" value="Unassembled WGS sequence"/>
</dbReference>
<feature type="transmembrane region" description="Helical" evidence="6">
    <location>
        <begin position="148"/>
        <end position="167"/>
    </location>
</feature>
<dbReference type="AlphaFoldDB" id="A0A1Q6FAS2"/>
<keyword evidence="4 6" id="KW-1133">Transmembrane helix</keyword>
<feature type="transmembrane region" description="Helical" evidence="6">
    <location>
        <begin position="12"/>
        <end position="30"/>
    </location>
</feature>
<evidence type="ECO:0000256" key="5">
    <source>
        <dbReference type="ARBA" id="ARBA00023136"/>
    </source>
</evidence>
<proteinExistence type="predicted"/>
<evidence type="ECO:0000313" key="7">
    <source>
        <dbReference type="EMBL" id="OKY95971.1"/>
    </source>
</evidence>
<keyword evidence="3 6" id="KW-0812">Transmembrane</keyword>
<feature type="transmembrane region" description="Helical" evidence="6">
    <location>
        <begin position="221"/>
        <end position="243"/>
    </location>
</feature>
<feature type="transmembrane region" description="Helical" evidence="6">
    <location>
        <begin position="115"/>
        <end position="136"/>
    </location>
</feature>
<evidence type="ECO:0000256" key="3">
    <source>
        <dbReference type="ARBA" id="ARBA00022692"/>
    </source>
</evidence>
<evidence type="ECO:0000256" key="2">
    <source>
        <dbReference type="ARBA" id="ARBA00022475"/>
    </source>
</evidence>
<feature type="transmembrane region" description="Helical" evidence="6">
    <location>
        <begin position="45"/>
        <end position="63"/>
    </location>
</feature>
<dbReference type="EMBL" id="MNQH01000003">
    <property type="protein sequence ID" value="OKY95971.1"/>
    <property type="molecule type" value="Genomic_DNA"/>
</dbReference>
<keyword evidence="5 6" id="KW-0472">Membrane</keyword>
<feature type="transmembrane region" description="Helical" evidence="6">
    <location>
        <begin position="249"/>
        <end position="275"/>
    </location>
</feature>
<dbReference type="InterPro" id="IPR050833">
    <property type="entry name" value="Poly_Biosynth_Transport"/>
</dbReference>
<feature type="transmembrane region" description="Helical" evidence="6">
    <location>
        <begin position="287"/>
        <end position="306"/>
    </location>
</feature>
<gene>
    <name evidence="7" type="ORF">BHV66_03195</name>
</gene>
<name>A0A1Q6FAS2_9BACT</name>
<comment type="subcellular location">
    <subcellularLocation>
        <location evidence="1">Cell membrane</location>
        <topology evidence="1">Multi-pass membrane protein</topology>
    </subcellularLocation>
</comment>
<sequence>MKFTKQTKQVVILYASTLSGVLLGVVASIINTRFLSPADYGDVRYVQNIINFIASLLLFGYFLSGSRLLAISSGESESRRIRGCMIVILGGALVVLIAGILICTGLQFAQGKDHIAHLFLLSVPVCAYPLFLNYVNTTAMGDNHIKRLAAARLLPNLSYIPIAYLLYSQSGATSSRMILLQWGLASLILCLIILSTRPRFKRLSPIFRTLNKENKSYGLQLYYGSLAMVATNYIAGITLSLFGTDNTTVGFFTLALTITTPLQMLPAIIGTAYFKQFATQPRIPHKVFQNTILLASATCILFILLIKPLVSFLYSEPYSIVSTYASWMAVGFSIHGVGDMINRYLGSHGQGKVIRNSSYFCGAIKISGYILFVYLWGINGALLTNVLSSGVYFITLFIYYTRFIKNGTTYANGL</sequence>
<dbReference type="PANTHER" id="PTHR30250:SF11">
    <property type="entry name" value="O-ANTIGEN TRANSPORTER-RELATED"/>
    <property type="match status" value="1"/>
</dbReference>